<accession>A0A1I7ZFK8</accession>
<organism evidence="2 3">
    <name type="scientific">Steinernema glaseri</name>
    <dbReference type="NCBI Taxonomy" id="37863"/>
    <lineage>
        <taxon>Eukaryota</taxon>
        <taxon>Metazoa</taxon>
        <taxon>Ecdysozoa</taxon>
        <taxon>Nematoda</taxon>
        <taxon>Chromadorea</taxon>
        <taxon>Rhabditida</taxon>
        <taxon>Tylenchina</taxon>
        <taxon>Panagrolaimomorpha</taxon>
        <taxon>Strongyloidoidea</taxon>
        <taxon>Steinernematidae</taxon>
        <taxon>Steinernema</taxon>
    </lineage>
</organism>
<evidence type="ECO:0000313" key="3">
    <source>
        <dbReference type="WBParaSite" id="L893_g25907.t1"/>
    </source>
</evidence>
<name>A0A1I7ZFK8_9BILA</name>
<proteinExistence type="predicted"/>
<dbReference type="AlphaFoldDB" id="A0A1I7ZFK8"/>
<feature type="region of interest" description="Disordered" evidence="1">
    <location>
        <begin position="1"/>
        <end position="92"/>
    </location>
</feature>
<dbReference type="Proteomes" id="UP000095287">
    <property type="component" value="Unplaced"/>
</dbReference>
<feature type="compositionally biased region" description="Low complexity" evidence="1">
    <location>
        <begin position="36"/>
        <end position="48"/>
    </location>
</feature>
<keyword evidence="2" id="KW-1185">Reference proteome</keyword>
<reference evidence="3" key="1">
    <citation type="submission" date="2016-11" db="UniProtKB">
        <authorList>
            <consortium name="WormBaseParasite"/>
        </authorList>
    </citation>
    <scope>IDENTIFICATION</scope>
</reference>
<protein>
    <submittedName>
        <fullName evidence="3">Uncharacterized protein</fullName>
    </submittedName>
</protein>
<dbReference type="WBParaSite" id="L893_g25907.t1">
    <property type="protein sequence ID" value="L893_g25907.t1"/>
    <property type="gene ID" value="L893_g25907"/>
</dbReference>
<sequence length="92" mass="9903">MLGGSAIYTCLLPSENDSEAETESSSDSAEERRPLLSSSESLDSCGSEDGCELEPEPILLDIPKPEPLEDVVESPRDERDVVVSGIESFVTE</sequence>
<feature type="compositionally biased region" description="Basic and acidic residues" evidence="1">
    <location>
        <begin position="63"/>
        <end position="81"/>
    </location>
</feature>
<evidence type="ECO:0000256" key="1">
    <source>
        <dbReference type="SAM" id="MobiDB-lite"/>
    </source>
</evidence>
<evidence type="ECO:0000313" key="2">
    <source>
        <dbReference type="Proteomes" id="UP000095287"/>
    </source>
</evidence>